<keyword evidence="4" id="KW-1185">Reference proteome</keyword>
<keyword evidence="1" id="KW-0812">Transmembrane</keyword>
<gene>
    <name evidence="3" type="ORF">BIW53_14070</name>
</gene>
<dbReference type="AlphaFoldDB" id="A0A1S1N414"/>
<dbReference type="Pfam" id="PF11127">
    <property type="entry name" value="YgaP-like_TM"/>
    <property type="match status" value="1"/>
</dbReference>
<evidence type="ECO:0000256" key="1">
    <source>
        <dbReference type="SAM" id="Phobius"/>
    </source>
</evidence>
<keyword evidence="1" id="KW-0472">Membrane</keyword>
<organism evidence="3 4">
    <name type="scientific">Pseudoalteromonas byunsanensis</name>
    <dbReference type="NCBI Taxonomy" id="327939"/>
    <lineage>
        <taxon>Bacteria</taxon>
        <taxon>Pseudomonadati</taxon>
        <taxon>Pseudomonadota</taxon>
        <taxon>Gammaproteobacteria</taxon>
        <taxon>Alteromonadales</taxon>
        <taxon>Pseudoalteromonadaceae</taxon>
        <taxon>Pseudoalteromonas</taxon>
    </lineage>
</organism>
<dbReference type="Gene3D" id="6.10.140.1340">
    <property type="match status" value="1"/>
</dbReference>
<evidence type="ECO:0000313" key="4">
    <source>
        <dbReference type="Proteomes" id="UP000180253"/>
    </source>
</evidence>
<dbReference type="OrthoDB" id="9799383at2"/>
<accession>A0A1S1N414</accession>
<dbReference type="Proteomes" id="UP000180253">
    <property type="component" value="Unassembled WGS sequence"/>
</dbReference>
<dbReference type="InterPro" id="IPR021309">
    <property type="entry name" value="YgaP-like_TM"/>
</dbReference>
<keyword evidence="3" id="KW-0808">Transferase</keyword>
<comment type="caution">
    <text evidence="3">The sequence shown here is derived from an EMBL/GenBank/DDBJ whole genome shotgun (WGS) entry which is preliminary data.</text>
</comment>
<evidence type="ECO:0000313" key="3">
    <source>
        <dbReference type="EMBL" id="OHU94722.1"/>
    </source>
</evidence>
<dbReference type="EMBL" id="MNAN01000033">
    <property type="protein sequence ID" value="OHU94722.1"/>
    <property type="molecule type" value="Genomic_DNA"/>
</dbReference>
<proteinExistence type="predicted"/>
<dbReference type="GO" id="GO:0016740">
    <property type="term" value="F:transferase activity"/>
    <property type="evidence" value="ECO:0007669"/>
    <property type="project" value="UniProtKB-KW"/>
</dbReference>
<keyword evidence="1" id="KW-1133">Transmembrane helix</keyword>
<reference evidence="3 4" key="1">
    <citation type="submission" date="2016-10" db="EMBL/GenBank/DDBJ databases">
        <title>Pseudoalteromonas amylolytica sp. nov., isolated from the surface seawater.</title>
        <authorList>
            <person name="Wu Y.-H."/>
            <person name="Cheng H."/>
            <person name="Jin X.-B."/>
            <person name="Wang C.-S."/>
            <person name="Xu X.-W."/>
        </authorList>
    </citation>
    <scope>NUCLEOTIDE SEQUENCE [LARGE SCALE GENOMIC DNA]</scope>
    <source>
        <strain evidence="3 4">JCM 12483</strain>
    </source>
</reference>
<evidence type="ECO:0000259" key="2">
    <source>
        <dbReference type="Pfam" id="PF11127"/>
    </source>
</evidence>
<protein>
    <submittedName>
        <fullName evidence="3">Sulfurtransferase</fullName>
    </submittedName>
</protein>
<dbReference type="STRING" id="327939.BIW53_14070"/>
<sequence length="62" mass="7057">MRLEAMLRLIAGTMLLLSIALSYFVHSNWVWLSVFISANLIQSAFSNWCPMITLLKNLGVKE</sequence>
<feature type="domain" description="Inner membrane protein YgaP-like transmembrane" evidence="2">
    <location>
        <begin position="2"/>
        <end position="56"/>
    </location>
</feature>
<feature type="transmembrane region" description="Helical" evidence="1">
    <location>
        <begin position="7"/>
        <end position="25"/>
    </location>
</feature>
<name>A0A1S1N414_9GAMM</name>